<evidence type="ECO:0000313" key="3">
    <source>
        <dbReference type="Proteomes" id="UP000009168"/>
    </source>
</evidence>
<organism evidence="2 3">
    <name type="scientific">Tetrahymena thermophila (strain SB210)</name>
    <dbReference type="NCBI Taxonomy" id="312017"/>
    <lineage>
        <taxon>Eukaryota</taxon>
        <taxon>Sar</taxon>
        <taxon>Alveolata</taxon>
        <taxon>Ciliophora</taxon>
        <taxon>Intramacronucleata</taxon>
        <taxon>Oligohymenophorea</taxon>
        <taxon>Hymenostomatida</taxon>
        <taxon>Tetrahymenina</taxon>
        <taxon>Tetrahymenidae</taxon>
        <taxon>Tetrahymena</taxon>
    </lineage>
</organism>
<protein>
    <submittedName>
        <fullName evidence="2">Uncharacterized protein</fullName>
    </submittedName>
</protein>
<dbReference type="PANTHER" id="PTHR38150:SF1">
    <property type="entry name" value="PFU DOMAIN-CONTAINING PROTEIN"/>
    <property type="match status" value="1"/>
</dbReference>
<dbReference type="GeneID" id="7825394"/>
<evidence type="ECO:0000313" key="2">
    <source>
        <dbReference type="EMBL" id="EAR93897.2"/>
    </source>
</evidence>
<dbReference type="PANTHER" id="PTHR38150">
    <property type="entry name" value="EF-HAND DOMAIN-CONTAINING PROTEIN"/>
    <property type="match status" value="1"/>
</dbReference>
<dbReference type="InParanoid" id="I7LUJ5"/>
<dbReference type="EMBL" id="GG662719">
    <property type="protein sequence ID" value="EAR93897.2"/>
    <property type="molecule type" value="Genomic_DNA"/>
</dbReference>
<keyword evidence="3" id="KW-1185">Reference proteome</keyword>
<gene>
    <name evidence="2" type="ORF">TTHERM_00406650</name>
</gene>
<dbReference type="AlphaFoldDB" id="I7LUJ5"/>
<feature type="region of interest" description="Disordered" evidence="1">
    <location>
        <begin position="221"/>
        <end position="247"/>
    </location>
</feature>
<sequence>MIQILKILRFITVSTYETNKQCKFHFIFSPFITLFQKLLLILNQNFQQIFNKIQWASIKQTYLVYSKYLIQIDTDMCIQIWNYLKGDLKGYILKRNLQLFLLAVMNIYDKKGLIPKLQTDSISNVLQNHISNQKQTSDIKIIEDFQMQNSVFSNLSETNSKSQYNLSSDSQSLDKTNRFQSVQQEITFDEIGNISLSQQEVYNIHQKYQILYNNRLSTKKPSQLQDQQQINQQSSETQNRSKSPKLISQNSEYFAQKKRQKLIEEIIQKEPQIKKIDLASLLSYQQEKTNIEIQQLRQKNIQEELSNCTFKPQLIQSPLVKQFL</sequence>
<proteinExistence type="predicted"/>
<evidence type="ECO:0000256" key="1">
    <source>
        <dbReference type="SAM" id="MobiDB-lite"/>
    </source>
</evidence>
<accession>I7LUJ5</accession>
<reference evidence="3" key="1">
    <citation type="journal article" date="2006" name="PLoS Biol.">
        <title>Macronuclear genome sequence of the ciliate Tetrahymena thermophila, a model eukaryote.</title>
        <authorList>
            <person name="Eisen J.A."/>
            <person name="Coyne R.S."/>
            <person name="Wu M."/>
            <person name="Wu D."/>
            <person name="Thiagarajan M."/>
            <person name="Wortman J.R."/>
            <person name="Badger J.H."/>
            <person name="Ren Q."/>
            <person name="Amedeo P."/>
            <person name="Jones K.M."/>
            <person name="Tallon L.J."/>
            <person name="Delcher A.L."/>
            <person name="Salzberg S.L."/>
            <person name="Silva J.C."/>
            <person name="Haas B.J."/>
            <person name="Majoros W.H."/>
            <person name="Farzad M."/>
            <person name="Carlton J.M."/>
            <person name="Smith R.K. Jr."/>
            <person name="Garg J."/>
            <person name="Pearlman R.E."/>
            <person name="Karrer K.M."/>
            <person name="Sun L."/>
            <person name="Manning G."/>
            <person name="Elde N.C."/>
            <person name="Turkewitz A.P."/>
            <person name="Asai D.J."/>
            <person name="Wilkes D.E."/>
            <person name="Wang Y."/>
            <person name="Cai H."/>
            <person name="Collins K."/>
            <person name="Stewart B.A."/>
            <person name="Lee S.R."/>
            <person name="Wilamowska K."/>
            <person name="Weinberg Z."/>
            <person name="Ruzzo W.L."/>
            <person name="Wloga D."/>
            <person name="Gaertig J."/>
            <person name="Frankel J."/>
            <person name="Tsao C.-C."/>
            <person name="Gorovsky M.A."/>
            <person name="Keeling P.J."/>
            <person name="Waller R.F."/>
            <person name="Patron N.J."/>
            <person name="Cherry J.M."/>
            <person name="Stover N.A."/>
            <person name="Krieger C.J."/>
            <person name="del Toro C."/>
            <person name="Ryder H.F."/>
            <person name="Williamson S.C."/>
            <person name="Barbeau R.A."/>
            <person name="Hamilton E.P."/>
            <person name="Orias E."/>
        </authorList>
    </citation>
    <scope>NUCLEOTIDE SEQUENCE [LARGE SCALE GENOMIC DNA]</scope>
    <source>
        <strain evidence="3">SB210</strain>
    </source>
</reference>
<dbReference type="KEGG" id="tet:TTHERM_00406650"/>
<dbReference type="Proteomes" id="UP000009168">
    <property type="component" value="Unassembled WGS sequence"/>
</dbReference>
<dbReference type="RefSeq" id="XP_001014142.2">
    <property type="nucleotide sequence ID" value="XM_001014142.2"/>
</dbReference>
<name>I7LUJ5_TETTS</name>
<feature type="compositionally biased region" description="Low complexity" evidence="1">
    <location>
        <begin position="222"/>
        <end position="238"/>
    </location>
</feature>